<comment type="similarity">
    <text evidence="2 6">Belongs to the FPP/GGPP synthase family.</text>
</comment>
<dbReference type="OrthoDB" id="4497239at2"/>
<evidence type="ECO:0000313" key="8">
    <source>
        <dbReference type="EMBL" id="AEA24984.1"/>
    </source>
</evidence>
<dbReference type="SFLD" id="SFLDS00005">
    <property type="entry name" value="Isoprenoid_Synthase_Type_I"/>
    <property type="match status" value="1"/>
</dbReference>
<dbReference type="PANTHER" id="PTHR12001">
    <property type="entry name" value="GERANYLGERANYL PYROPHOSPHATE SYNTHASE"/>
    <property type="match status" value="1"/>
</dbReference>
<dbReference type="PROSITE" id="PS00723">
    <property type="entry name" value="POLYPRENYL_SYNTHASE_1"/>
    <property type="match status" value="1"/>
</dbReference>
<evidence type="ECO:0000256" key="5">
    <source>
        <dbReference type="ARBA" id="ARBA00022842"/>
    </source>
</evidence>
<dbReference type="EMBL" id="CP002593">
    <property type="protein sequence ID" value="AEA24984.1"/>
    <property type="molecule type" value="Genomic_DNA"/>
</dbReference>
<sequence>MARSGAADLAPSATGAAAPGGPDAVRPAAVGPTVPGPDGGPLDGLRRVDADVAGAVERELAAVLADRLRDAAAVAPEVAEALRVLERFVVGGGKRIRPTFAWWGWRGAGGDPAAAGAALRAVSALELLQACALVHDDLIDDSATRRGRPTVHVEFAGRHRDGGWSGPADRFGAAAAILLGDIALAWADDTLQSSGLDAAALARAGAPWRAMRTEVLCGQYLDVLAQATADTSTAAAMRVNRFKTAAYTVERPLHIGAALAGADDRLVAAYRGFGTDIGIAFQLRDDMLGVFGDPDVTGKPAGDDLREGKRTLLVALALERAAERGDTASAQVVTGALGDPALDAAGVDRVRDVLTCLGAVDAVEERIAALTASALDALARAEVAEPAAAALAGLAVAATRRQR</sequence>
<dbReference type="InterPro" id="IPR033749">
    <property type="entry name" value="Polyprenyl_synt_CS"/>
</dbReference>
<dbReference type="Proteomes" id="UP000007809">
    <property type="component" value="Chromosome"/>
</dbReference>
<evidence type="ECO:0000256" key="6">
    <source>
        <dbReference type="RuleBase" id="RU004466"/>
    </source>
</evidence>
<evidence type="ECO:0000256" key="2">
    <source>
        <dbReference type="ARBA" id="ARBA00006706"/>
    </source>
</evidence>
<evidence type="ECO:0000256" key="1">
    <source>
        <dbReference type="ARBA" id="ARBA00001946"/>
    </source>
</evidence>
<dbReference type="Gene3D" id="1.10.600.10">
    <property type="entry name" value="Farnesyl Diphosphate Synthase"/>
    <property type="match status" value="1"/>
</dbReference>
<keyword evidence="3 6" id="KW-0808">Transferase</keyword>
<dbReference type="SFLD" id="SFLDG01017">
    <property type="entry name" value="Polyprenyl_Transferase_Like"/>
    <property type="match status" value="1"/>
</dbReference>
<dbReference type="STRING" id="675635.Psed_2784"/>
<keyword evidence="5" id="KW-0460">Magnesium</keyword>
<dbReference type="InterPro" id="IPR008949">
    <property type="entry name" value="Isoprenoid_synthase_dom_sf"/>
</dbReference>
<dbReference type="SUPFAM" id="SSF48576">
    <property type="entry name" value="Terpenoid synthases"/>
    <property type="match status" value="1"/>
</dbReference>
<reference evidence="8 9" key="1">
    <citation type="journal article" date="2011" name="J. Bacteriol.">
        <title>Genome sequence of the 1,4-dioxane-degrading Pseudonocardia dioxanivorans strain CB1190.</title>
        <authorList>
            <person name="Sales C.M."/>
            <person name="Mahendra S."/>
            <person name="Grostern A."/>
            <person name="Parales R.E."/>
            <person name="Goodwin L.A."/>
            <person name="Woyke T."/>
            <person name="Nolan M."/>
            <person name="Lapidus A."/>
            <person name="Chertkov O."/>
            <person name="Ovchinnikova G."/>
            <person name="Sczyrba A."/>
            <person name="Alvarez-Cohen L."/>
        </authorList>
    </citation>
    <scope>NUCLEOTIDE SEQUENCE [LARGE SCALE GENOMIC DNA]</scope>
    <source>
        <strain evidence="9">ATCC 55486 / DSM 44775 / JCM 13855 / CB1190</strain>
    </source>
</reference>
<dbReference type="RefSeq" id="WP_013674908.1">
    <property type="nucleotide sequence ID" value="NC_015312.1"/>
</dbReference>
<dbReference type="AlphaFoldDB" id="F4CL55"/>
<dbReference type="Pfam" id="PF00348">
    <property type="entry name" value="polyprenyl_synt"/>
    <property type="match status" value="1"/>
</dbReference>
<comment type="cofactor">
    <cofactor evidence="1">
        <name>Mg(2+)</name>
        <dbReference type="ChEBI" id="CHEBI:18420"/>
    </cofactor>
</comment>
<feature type="region of interest" description="Disordered" evidence="7">
    <location>
        <begin position="1"/>
        <end position="43"/>
    </location>
</feature>
<dbReference type="PROSITE" id="PS00444">
    <property type="entry name" value="POLYPRENYL_SYNTHASE_2"/>
    <property type="match status" value="1"/>
</dbReference>
<dbReference type="eggNOG" id="COG0142">
    <property type="taxonomic scope" value="Bacteria"/>
</dbReference>
<dbReference type="PANTHER" id="PTHR12001:SF85">
    <property type="entry name" value="SHORT CHAIN ISOPRENYL DIPHOSPHATE SYNTHASE"/>
    <property type="match status" value="1"/>
</dbReference>
<dbReference type="HOGENOM" id="CLU_014015_2_1_11"/>
<dbReference type="GO" id="GO:0008299">
    <property type="term" value="P:isoprenoid biosynthetic process"/>
    <property type="evidence" value="ECO:0007669"/>
    <property type="project" value="InterPro"/>
</dbReference>
<evidence type="ECO:0000256" key="3">
    <source>
        <dbReference type="ARBA" id="ARBA00022679"/>
    </source>
</evidence>
<organism evidence="8 9">
    <name type="scientific">Pseudonocardia dioxanivorans (strain ATCC 55486 / DSM 44775 / JCM 13855 / CB1190)</name>
    <dbReference type="NCBI Taxonomy" id="675635"/>
    <lineage>
        <taxon>Bacteria</taxon>
        <taxon>Bacillati</taxon>
        <taxon>Actinomycetota</taxon>
        <taxon>Actinomycetes</taxon>
        <taxon>Pseudonocardiales</taxon>
        <taxon>Pseudonocardiaceae</taxon>
        <taxon>Pseudonocardia</taxon>
    </lineage>
</organism>
<evidence type="ECO:0000313" key="9">
    <source>
        <dbReference type="Proteomes" id="UP000007809"/>
    </source>
</evidence>
<keyword evidence="4" id="KW-0479">Metal-binding</keyword>
<dbReference type="GO" id="GO:0004337">
    <property type="term" value="F:(2E,6E)-farnesyl diphosphate synthase activity"/>
    <property type="evidence" value="ECO:0007669"/>
    <property type="project" value="UniProtKB-EC"/>
</dbReference>
<dbReference type="CDD" id="cd00685">
    <property type="entry name" value="Trans_IPPS_HT"/>
    <property type="match status" value="1"/>
</dbReference>
<dbReference type="GO" id="GO:0046872">
    <property type="term" value="F:metal ion binding"/>
    <property type="evidence" value="ECO:0007669"/>
    <property type="project" value="UniProtKB-KW"/>
</dbReference>
<feature type="compositionally biased region" description="Low complexity" evidence="7">
    <location>
        <begin position="1"/>
        <end position="33"/>
    </location>
</feature>
<keyword evidence="9" id="KW-1185">Reference proteome</keyword>
<proteinExistence type="inferred from homology"/>
<gene>
    <name evidence="8" type="ordered locus">Psed_2784</name>
</gene>
<dbReference type="EC" id="2.5.1.10" evidence="8"/>
<name>F4CL55_PSEUX</name>
<evidence type="ECO:0000256" key="4">
    <source>
        <dbReference type="ARBA" id="ARBA00022723"/>
    </source>
</evidence>
<dbReference type="InterPro" id="IPR000092">
    <property type="entry name" value="Polyprenyl_synt"/>
</dbReference>
<accession>F4CL55</accession>
<dbReference type="KEGG" id="pdx:Psed_2784"/>
<protein>
    <submittedName>
        <fullName evidence="8">Geranyltranstransferase</fullName>
        <ecNumber evidence="8">2.5.1.10</ecNumber>
    </submittedName>
</protein>
<evidence type="ECO:0000256" key="7">
    <source>
        <dbReference type="SAM" id="MobiDB-lite"/>
    </source>
</evidence>